<evidence type="ECO:0000256" key="1">
    <source>
        <dbReference type="SAM" id="SignalP"/>
    </source>
</evidence>
<sequence>MSIDHNIKCTARTISAVVGGLLIATMSQLASAPSAHADDPISDLLSNIQAATQTGVSDMSLAGDYLLNDHPVFALSASLAAFDNFLVAPEENIFIDSVDALTSDLIQGPLDFPATPIPDDWPSTVSAVQSYLEGAQFDFTDAANLFAGNDFAAGELTEIYGLNALLVEAPNAFILGLAESIFGN</sequence>
<accession>A0ABY3VL36</accession>
<dbReference type="RefSeq" id="WP_240258402.1">
    <property type="nucleotide sequence ID" value="NZ_CP092488.2"/>
</dbReference>
<gene>
    <name evidence="2" type="ORF">MKK62_15785</name>
</gene>
<reference evidence="2" key="1">
    <citation type="submission" date="2022-08" db="EMBL/GenBank/DDBJ databases">
        <title>Whole genome sequencing of non-tuberculosis mycobacteria type-strains.</title>
        <authorList>
            <person name="Igarashi Y."/>
            <person name="Osugi A."/>
            <person name="Mitarai S."/>
        </authorList>
    </citation>
    <scope>NUCLEOTIDE SEQUENCE</scope>
    <source>
        <strain evidence="2">DSM 45127</strain>
    </source>
</reference>
<organism evidence="2 3">
    <name type="scientific">Mycobacterium paraterrae</name>
    <dbReference type="NCBI Taxonomy" id="577492"/>
    <lineage>
        <taxon>Bacteria</taxon>
        <taxon>Bacillati</taxon>
        <taxon>Actinomycetota</taxon>
        <taxon>Actinomycetes</taxon>
        <taxon>Mycobacteriales</taxon>
        <taxon>Mycobacteriaceae</taxon>
        <taxon>Mycobacterium</taxon>
    </lineage>
</organism>
<keyword evidence="1" id="KW-0732">Signal</keyword>
<keyword evidence="3" id="KW-1185">Reference proteome</keyword>
<evidence type="ECO:0000313" key="3">
    <source>
        <dbReference type="Proteomes" id="UP001055336"/>
    </source>
</evidence>
<proteinExistence type="predicted"/>
<feature type="signal peptide" evidence="1">
    <location>
        <begin position="1"/>
        <end position="37"/>
    </location>
</feature>
<feature type="chain" id="PRO_5045267410" evidence="1">
    <location>
        <begin position="38"/>
        <end position="184"/>
    </location>
</feature>
<protein>
    <submittedName>
        <fullName evidence="2">Uncharacterized protein</fullName>
    </submittedName>
</protein>
<dbReference type="Proteomes" id="UP001055336">
    <property type="component" value="Chromosome"/>
</dbReference>
<evidence type="ECO:0000313" key="2">
    <source>
        <dbReference type="EMBL" id="UMB67937.1"/>
    </source>
</evidence>
<name>A0ABY3VL36_9MYCO</name>
<dbReference type="EMBL" id="CP092488">
    <property type="protein sequence ID" value="UMB67937.1"/>
    <property type="molecule type" value="Genomic_DNA"/>
</dbReference>